<reference evidence="1 2" key="1">
    <citation type="journal article" date="2015" name="Genome Announc.">
        <title>Draft Genome Sequence of the Terrestrial Cyanobacterium Scytonema millei VB511283, Isolated from Eastern India.</title>
        <authorList>
            <person name="Sen D."/>
            <person name="Chandrababunaidu M.M."/>
            <person name="Singh D."/>
            <person name="Sanghi N."/>
            <person name="Ghorai A."/>
            <person name="Mishra G.P."/>
            <person name="Madduluri M."/>
            <person name="Adhikary S.P."/>
            <person name="Tripathy S."/>
        </authorList>
    </citation>
    <scope>NUCLEOTIDE SEQUENCE [LARGE SCALE GENOMIC DNA]</scope>
    <source>
        <strain evidence="1 2">VB511283</strain>
    </source>
</reference>
<keyword evidence="1" id="KW-0489">Methyltransferase</keyword>
<proteinExistence type="predicted"/>
<evidence type="ECO:0000313" key="1">
    <source>
        <dbReference type="EMBL" id="NHC35313.1"/>
    </source>
</evidence>
<accession>A0A9X5E5R3</accession>
<dbReference type="PANTHER" id="PTHR43591:SF99">
    <property type="entry name" value="OS06G0646000 PROTEIN"/>
    <property type="match status" value="1"/>
</dbReference>
<dbReference type="InterPro" id="IPR029063">
    <property type="entry name" value="SAM-dependent_MTases_sf"/>
</dbReference>
<dbReference type="CDD" id="cd02440">
    <property type="entry name" value="AdoMet_MTases"/>
    <property type="match status" value="1"/>
</dbReference>
<dbReference type="EMBL" id="JTJC03000002">
    <property type="protein sequence ID" value="NHC35313.1"/>
    <property type="molecule type" value="Genomic_DNA"/>
</dbReference>
<dbReference type="Gene3D" id="3.40.50.150">
    <property type="entry name" value="Vaccinia Virus protein VP39"/>
    <property type="match status" value="1"/>
</dbReference>
<keyword evidence="2" id="KW-1185">Reference proteome</keyword>
<name>A0A9X5E5R3_9CYAN</name>
<protein>
    <submittedName>
        <fullName evidence="1">Class I SAM-dependent methyltransferase</fullName>
    </submittedName>
</protein>
<comment type="caution">
    <text evidence="1">The sequence shown here is derived from an EMBL/GenBank/DDBJ whole genome shotgun (WGS) entry which is preliminary data.</text>
</comment>
<dbReference type="RefSeq" id="WP_039716302.1">
    <property type="nucleotide sequence ID" value="NZ_JTJC03000002.1"/>
</dbReference>
<organism evidence="1 2">
    <name type="scientific">Scytonema millei VB511283</name>
    <dbReference type="NCBI Taxonomy" id="1245923"/>
    <lineage>
        <taxon>Bacteria</taxon>
        <taxon>Bacillati</taxon>
        <taxon>Cyanobacteriota</taxon>
        <taxon>Cyanophyceae</taxon>
        <taxon>Nostocales</taxon>
        <taxon>Scytonemataceae</taxon>
        <taxon>Scytonema</taxon>
    </lineage>
</organism>
<dbReference type="PROSITE" id="PS51608">
    <property type="entry name" value="SAM_MT_UBIE"/>
    <property type="match status" value="1"/>
</dbReference>
<dbReference type="GO" id="GO:0008168">
    <property type="term" value="F:methyltransferase activity"/>
    <property type="evidence" value="ECO:0007669"/>
    <property type="project" value="UniProtKB-KW"/>
</dbReference>
<dbReference type="AlphaFoldDB" id="A0A9X5E5R3"/>
<keyword evidence="1" id="KW-0808">Transferase</keyword>
<dbReference type="OrthoDB" id="455741at2"/>
<evidence type="ECO:0000313" key="2">
    <source>
        <dbReference type="Proteomes" id="UP000031532"/>
    </source>
</evidence>
<dbReference type="Pfam" id="PF01209">
    <property type="entry name" value="Ubie_methyltran"/>
    <property type="match status" value="1"/>
</dbReference>
<dbReference type="Proteomes" id="UP000031532">
    <property type="component" value="Unassembled WGS sequence"/>
</dbReference>
<dbReference type="SUPFAM" id="SSF53335">
    <property type="entry name" value="S-adenosyl-L-methionine-dependent methyltransferases"/>
    <property type="match status" value="1"/>
</dbReference>
<sequence>MTTRMNEYKQQIITDFNSRINYDNEFRYRFAKPLIELAQLKPGQRVLDVATGTGIVAIAAAKIVGDAGYVLGVDISTGMLAQAQRKVELEKLQNIELLEADADDLNFDDNSFDVIFCSAAIAYLTDVFTSLCQWYRFLNTGGIVAFSCFAETAHTASILFREKAQIYGITVPNPNATLGNPEKCQYLLQQVGFQNIKVVTQQFGFYLNDAESAWNANANSAYGYQVFQLPPDKLAQLKTEYIAEIHASSTEQGFWHDVNSLFVFARKS</sequence>
<dbReference type="PANTHER" id="PTHR43591">
    <property type="entry name" value="METHYLTRANSFERASE"/>
    <property type="match status" value="1"/>
</dbReference>
<gene>
    <name evidence="1" type="ORF">QH73_0011690</name>
</gene>
<dbReference type="InterPro" id="IPR004033">
    <property type="entry name" value="UbiE/COQ5_MeTrFase"/>
</dbReference>
<dbReference type="GO" id="GO:0032259">
    <property type="term" value="P:methylation"/>
    <property type="evidence" value="ECO:0007669"/>
    <property type="project" value="UniProtKB-KW"/>
</dbReference>